<evidence type="ECO:0000256" key="1">
    <source>
        <dbReference type="ARBA" id="ARBA00023015"/>
    </source>
</evidence>
<dbReference type="CDD" id="cd07377">
    <property type="entry name" value="WHTH_GntR"/>
    <property type="match status" value="1"/>
</dbReference>
<evidence type="ECO:0000259" key="5">
    <source>
        <dbReference type="PROSITE" id="PS50949"/>
    </source>
</evidence>
<dbReference type="SMART" id="SM00345">
    <property type="entry name" value="HTH_GNTR"/>
    <property type="match status" value="1"/>
</dbReference>
<dbReference type="SUPFAM" id="SSF46785">
    <property type="entry name" value="Winged helix' DNA-binding domain"/>
    <property type="match status" value="1"/>
</dbReference>
<dbReference type="InterPro" id="IPR050679">
    <property type="entry name" value="Bact_HTH_transcr_reg"/>
</dbReference>
<dbReference type="RefSeq" id="WP_213353436.1">
    <property type="nucleotide sequence ID" value="NZ_JAHBGB010000033.1"/>
</dbReference>
<proteinExistence type="predicted"/>
<dbReference type="NCBIfam" id="TIGR02018">
    <property type="entry name" value="his_ut_repres"/>
    <property type="match status" value="1"/>
</dbReference>
<protein>
    <recommendedName>
        <fullName evidence="4">Histidine utilization repressor</fullName>
    </recommendedName>
</protein>
<evidence type="ECO:0000256" key="4">
    <source>
        <dbReference type="NCBIfam" id="TIGR02018"/>
    </source>
</evidence>
<dbReference type="PANTHER" id="PTHR44846:SF16">
    <property type="entry name" value="TRANSCRIPTIONAL REGULATOR PHNF-RELATED"/>
    <property type="match status" value="1"/>
</dbReference>
<dbReference type="PROSITE" id="PS50949">
    <property type="entry name" value="HTH_GNTR"/>
    <property type="match status" value="1"/>
</dbReference>
<keyword evidence="1" id="KW-0805">Transcription regulation</keyword>
<keyword evidence="7" id="KW-1185">Reference proteome</keyword>
<dbReference type="Pfam" id="PF00392">
    <property type="entry name" value="GntR"/>
    <property type="match status" value="1"/>
</dbReference>
<name>A0ABW4YVC9_9HYPH</name>
<feature type="domain" description="HTH gntR-type" evidence="5">
    <location>
        <begin position="7"/>
        <end position="75"/>
    </location>
</feature>
<dbReference type="SMART" id="SM00866">
    <property type="entry name" value="UTRA"/>
    <property type="match status" value="1"/>
</dbReference>
<comment type="caution">
    <text evidence="6">The sequence shown here is derived from an EMBL/GenBank/DDBJ whole genome shotgun (WGS) entry which is preliminary data.</text>
</comment>
<dbReference type="InterPro" id="IPR011663">
    <property type="entry name" value="UTRA"/>
</dbReference>
<dbReference type="SUPFAM" id="SSF64288">
    <property type="entry name" value="Chorismate lyase-like"/>
    <property type="match status" value="1"/>
</dbReference>
<accession>A0ABW4YVC9</accession>
<evidence type="ECO:0000256" key="2">
    <source>
        <dbReference type="ARBA" id="ARBA00023125"/>
    </source>
</evidence>
<dbReference type="PANTHER" id="PTHR44846">
    <property type="entry name" value="MANNOSYL-D-GLYCERATE TRANSPORT/METABOLISM SYSTEM REPRESSOR MNGR-RELATED"/>
    <property type="match status" value="1"/>
</dbReference>
<keyword evidence="2" id="KW-0238">DNA-binding</keyword>
<sequence length="239" mass="26074">MAPAEPVTLHQRIRADLEGKILSGEWKPGHRIPFEHELMVQYGCARMTVNKVIGGLVAAGLIERRRRAGSFVIQPRIQSAVLEIPDLSSEIAARGEAYGYRLLSRRLRVAAGTDLAESGMIAGEGVVELRCLHLADGRPFAVEDRLIALAVVPEAASVDFSQTAPGSWLLGHVPWTAAEHRISALAAGAREARDLDIAKGAPCLCLERRTFRAEQTITYARQLFRGDAYNLVARFSPKG</sequence>
<evidence type="ECO:0000256" key="3">
    <source>
        <dbReference type="ARBA" id="ARBA00023163"/>
    </source>
</evidence>
<dbReference type="InterPro" id="IPR028978">
    <property type="entry name" value="Chorismate_lyase_/UTRA_dom_sf"/>
</dbReference>
<keyword evidence="3" id="KW-0804">Transcription</keyword>
<dbReference type="Gene3D" id="3.40.1410.10">
    <property type="entry name" value="Chorismate lyase-like"/>
    <property type="match status" value="1"/>
</dbReference>
<dbReference type="Proteomes" id="UP001597299">
    <property type="component" value="Unassembled WGS sequence"/>
</dbReference>
<dbReference type="EMBL" id="JBHUHD010000001">
    <property type="protein sequence ID" value="MFD2140125.1"/>
    <property type="molecule type" value="Genomic_DNA"/>
</dbReference>
<dbReference type="Gene3D" id="1.10.10.10">
    <property type="entry name" value="Winged helix-like DNA-binding domain superfamily/Winged helix DNA-binding domain"/>
    <property type="match status" value="1"/>
</dbReference>
<evidence type="ECO:0000313" key="7">
    <source>
        <dbReference type="Proteomes" id="UP001597299"/>
    </source>
</evidence>
<gene>
    <name evidence="6" type="primary">hutC</name>
    <name evidence="6" type="ORF">ACFSNC_06930</name>
</gene>
<dbReference type="InterPro" id="IPR000524">
    <property type="entry name" value="Tscrpt_reg_HTH_GntR"/>
</dbReference>
<evidence type="ECO:0000313" key="6">
    <source>
        <dbReference type="EMBL" id="MFD2140125.1"/>
    </source>
</evidence>
<dbReference type="InterPro" id="IPR036390">
    <property type="entry name" value="WH_DNA-bd_sf"/>
</dbReference>
<reference evidence="7" key="1">
    <citation type="journal article" date="2019" name="Int. J. Syst. Evol. Microbiol.">
        <title>The Global Catalogue of Microorganisms (GCM) 10K type strain sequencing project: providing services to taxonomists for standard genome sequencing and annotation.</title>
        <authorList>
            <consortium name="The Broad Institute Genomics Platform"/>
            <consortium name="The Broad Institute Genome Sequencing Center for Infectious Disease"/>
            <person name="Wu L."/>
            <person name="Ma J."/>
        </authorList>
    </citation>
    <scope>NUCLEOTIDE SEQUENCE [LARGE SCALE GENOMIC DNA]</scope>
    <source>
        <strain evidence="7">CCM 7435</strain>
    </source>
</reference>
<dbReference type="InterPro" id="IPR010248">
    <property type="entry name" value="His_ut_repres"/>
</dbReference>
<organism evidence="6 7">
    <name type="scientific">Ancylobacter oerskovii</name>
    <dbReference type="NCBI Taxonomy" id="459519"/>
    <lineage>
        <taxon>Bacteria</taxon>
        <taxon>Pseudomonadati</taxon>
        <taxon>Pseudomonadota</taxon>
        <taxon>Alphaproteobacteria</taxon>
        <taxon>Hyphomicrobiales</taxon>
        <taxon>Xanthobacteraceae</taxon>
        <taxon>Ancylobacter</taxon>
    </lineage>
</organism>
<dbReference type="Pfam" id="PF07702">
    <property type="entry name" value="UTRA"/>
    <property type="match status" value="1"/>
</dbReference>
<dbReference type="InterPro" id="IPR036388">
    <property type="entry name" value="WH-like_DNA-bd_sf"/>
</dbReference>